<dbReference type="Proteomes" id="UP000037511">
    <property type="component" value="Unassembled WGS sequence"/>
</dbReference>
<comment type="caution">
    <text evidence="1">The sequence shown here is derived from an EMBL/GenBank/DDBJ whole genome shotgun (WGS) entry which is preliminary data.</text>
</comment>
<organism evidence="1 2">
    <name type="scientific">Achromobacter spanius</name>
    <dbReference type="NCBI Taxonomy" id="217203"/>
    <lineage>
        <taxon>Bacteria</taxon>
        <taxon>Pseudomonadati</taxon>
        <taxon>Pseudomonadota</taxon>
        <taxon>Betaproteobacteria</taxon>
        <taxon>Burkholderiales</taxon>
        <taxon>Alcaligenaceae</taxon>
        <taxon>Achromobacter</taxon>
    </lineage>
</organism>
<evidence type="ECO:0000313" key="1">
    <source>
        <dbReference type="EMBL" id="KNE28266.1"/>
    </source>
</evidence>
<evidence type="ECO:0008006" key="3">
    <source>
        <dbReference type="Google" id="ProtNLM"/>
    </source>
</evidence>
<sequence>MGYLYDEGVFSAPETALTAAEIEARKVALVQSFMDAAARSLRYDSIANAITYADEPAVPKFQSEGQAFRAWRSLVWARCYEILADVEAGERDVPSDGELIDQLPRLQLPGSGAGN</sequence>
<proteinExistence type="predicted"/>
<protein>
    <recommendedName>
        <fullName evidence="3">Phage portal protein</fullName>
    </recommendedName>
</protein>
<accession>A0AAW3I842</accession>
<reference evidence="1 2" key="1">
    <citation type="submission" date="2015-07" db="EMBL/GenBank/DDBJ databases">
        <title>Draft genome of Achromobacter spanius.</title>
        <authorList>
            <person name="Wang X."/>
        </authorList>
    </citation>
    <scope>NUCLEOTIDE SEQUENCE [LARGE SCALE GENOMIC DNA]</scope>
    <source>
        <strain evidence="1 2">CGMCC9173</strain>
    </source>
</reference>
<dbReference type="EMBL" id="LGVG01000008">
    <property type="protein sequence ID" value="KNE28266.1"/>
    <property type="molecule type" value="Genomic_DNA"/>
</dbReference>
<dbReference type="AlphaFoldDB" id="A0AAW3I842"/>
<name>A0AAW3I842_9BURK</name>
<evidence type="ECO:0000313" key="2">
    <source>
        <dbReference type="Proteomes" id="UP000037511"/>
    </source>
</evidence>
<gene>
    <name evidence="1" type="ORF">AFM18_08680</name>
</gene>